<keyword evidence="2" id="KW-1185">Reference proteome</keyword>
<reference evidence="1 2" key="1">
    <citation type="submission" date="2023-02" db="EMBL/GenBank/DDBJ databases">
        <title>LHISI_Scaffold_Assembly.</title>
        <authorList>
            <person name="Stuart O.P."/>
            <person name="Cleave R."/>
            <person name="Magrath M.J.L."/>
            <person name="Mikheyev A.S."/>
        </authorList>
    </citation>
    <scope>NUCLEOTIDE SEQUENCE [LARGE SCALE GENOMIC DNA]</scope>
    <source>
        <strain evidence="1">Daus_M_001</strain>
        <tissue evidence="1">Leg muscle</tissue>
    </source>
</reference>
<sequence>MSRRRPDKVKSSAYQNIYFLCFNLQKYLLTPLTCSGIDFDKRSLWTLNLTVYSVTNKNQSAYCYIWDETIDGREGNEITLCIRQLLLSLHEDVVTLEIINQKFLEPCFTHIEADSIHAAIENTKKNKTTKIDTPRDWANLIGLKDFPNFIKLLHGCYVHRKYNILGQSVPWLKIQLLQYRSDSPGNVFYKVSFSLQEEFKTFNPTRRGRHPVNHTNSHDTYTIVSRKSQRPAVINAFYTSTDTSHSGIPVQVYPPFAAIWEPPAPAPRAQSFYSYSGHIGSVLLALAFQSRDTLRMLPFLEPPSYQNDEHHAQPFYAHGSHLEPEHSDLLFQCRCTLCMLPFWNLLIYHSTTKTTMLEHS</sequence>
<organism evidence="1 2">
    <name type="scientific">Dryococelus australis</name>
    <dbReference type="NCBI Taxonomy" id="614101"/>
    <lineage>
        <taxon>Eukaryota</taxon>
        <taxon>Metazoa</taxon>
        <taxon>Ecdysozoa</taxon>
        <taxon>Arthropoda</taxon>
        <taxon>Hexapoda</taxon>
        <taxon>Insecta</taxon>
        <taxon>Pterygota</taxon>
        <taxon>Neoptera</taxon>
        <taxon>Polyneoptera</taxon>
        <taxon>Phasmatodea</taxon>
        <taxon>Verophasmatodea</taxon>
        <taxon>Anareolatae</taxon>
        <taxon>Phasmatidae</taxon>
        <taxon>Eurycanthinae</taxon>
        <taxon>Dryococelus</taxon>
    </lineage>
</organism>
<name>A0ABQ9I8H6_9NEOP</name>
<comment type="caution">
    <text evidence="1">The sequence shown here is derived from an EMBL/GenBank/DDBJ whole genome shotgun (WGS) entry which is preliminary data.</text>
</comment>
<protein>
    <submittedName>
        <fullName evidence="1">Uncharacterized protein</fullName>
    </submittedName>
</protein>
<dbReference type="PANTHER" id="PTHR10773">
    <property type="entry name" value="DNA-DIRECTED RNA POLYMERASES I, II, AND III SUBUNIT RPABC2"/>
    <property type="match status" value="1"/>
</dbReference>
<accession>A0ABQ9I8H6</accession>
<dbReference type="EMBL" id="JARBHB010000002">
    <property type="protein sequence ID" value="KAJ8892641.1"/>
    <property type="molecule type" value="Genomic_DNA"/>
</dbReference>
<dbReference type="Proteomes" id="UP001159363">
    <property type="component" value="Chromosome 2"/>
</dbReference>
<dbReference type="PANTHER" id="PTHR10773:SF19">
    <property type="match status" value="1"/>
</dbReference>
<proteinExistence type="predicted"/>
<evidence type="ECO:0000313" key="2">
    <source>
        <dbReference type="Proteomes" id="UP001159363"/>
    </source>
</evidence>
<gene>
    <name evidence="1" type="ORF">PR048_005222</name>
</gene>
<evidence type="ECO:0000313" key="1">
    <source>
        <dbReference type="EMBL" id="KAJ8892641.1"/>
    </source>
</evidence>